<evidence type="ECO:0000256" key="1">
    <source>
        <dbReference type="SAM" id="MobiDB-lite"/>
    </source>
</evidence>
<evidence type="ECO:0000313" key="2">
    <source>
        <dbReference type="EMBL" id="MBB5717048.1"/>
    </source>
</evidence>
<proteinExistence type="predicted"/>
<reference evidence="2 3" key="1">
    <citation type="submission" date="2020-08" db="EMBL/GenBank/DDBJ databases">
        <title>Genomic Encyclopedia of Type Strains, Phase IV (KMG-IV): sequencing the most valuable type-strain genomes for metagenomic binning, comparative biology and taxonomic classification.</title>
        <authorList>
            <person name="Goeker M."/>
        </authorList>
    </citation>
    <scope>NUCLEOTIDE SEQUENCE [LARGE SCALE GENOMIC DNA]</scope>
    <source>
        <strain evidence="2 3">DSM 100044</strain>
    </source>
</reference>
<accession>A0A7W9BH49</accession>
<keyword evidence="3" id="KW-1185">Reference proteome</keyword>
<gene>
    <name evidence="2" type="ORF">FHS94_003922</name>
</gene>
<dbReference type="EMBL" id="JACIJK010000022">
    <property type="protein sequence ID" value="MBB5717048.1"/>
    <property type="molecule type" value="Genomic_DNA"/>
</dbReference>
<dbReference type="AlphaFoldDB" id="A0A7W9BH49"/>
<organism evidence="2 3">
    <name type="scientific">Sphingomonas aerophila</name>
    <dbReference type="NCBI Taxonomy" id="1344948"/>
    <lineage>
        <taxon>Bacteria</taxon>
        <taxon>Pseudomonadati</taxon>
        <taxon>Pseudomonadota</taxon>
        <taxon>Alphaproteobacteria</taxon>
        <taxon>Sphingomonadales</taxon>
        <taxon>Sphingomonadaceae</taxon>
        <taxon>Sphingomonas</taxon>
    </lineage>
</organism>
<feature type="region of interest" description="Disordered" evidence="1">
    <location>
        <begin position="75"/>
        <end position="96"/>
    </location>
</feature>
<name>A0A7W9BH49_9SPHN</name>
<feature type="compositionally biased region" description="Acidic residues" evidence="1">
    <location>
        <begin position="19"/>
        <end position="36"/>
    </location>
</feature>
<dbReference type="Proteomes" id="UP000546200">
    <property type="component" value="Unassembled WGS sequence"/>
</dbReference>
<feature type="region of interest" description="Disordered" evidence="1">
    <location>
        <begin position="19"/>
        <end position="43"/>
    </location>
</feature>
<sequence>MAYCWLPLVPPVPPEVPVPEEPELLEPPDIPEELDEPPLVPFEPPDRVADFPRLLVECFLAPECRLLVALAPDPPDPLLMPVEDPDCPPDDVPPLV</sequence>
<evidence type="ECO:0000313" key="3">
    <source>
        <dbReference type="Proteomes" id="UP000546200"/>
    </source>
</evidence>
<comment type="caution">
    <text evidence="2">The sequence shown here is derived from an EMBL/GenBank/DDBJ whole genome shotgun (WGS) entry which is preliminary data.</text>
</comment>
<protein>
    <submittedName>
        <fullName evidence="2">Uncharacterized protein</fullName>
    </submittedName>
</protein>